<feature type="domain" description="PDZ" evidence="3">
    <location>
        <begin position="75"/>
        <end position="132"/>
    </location>
</feature>
<keyword evidence="5" id="KW-1185">Reference proteome</keyword>
<dbReference type="SUPFAM" id="SSF50156">
    <property type="entry name" value="PDZ domain-like"/>
    <property type="match status" value="1"/>
</dbReference>
<reference evidence="6 7" key="1">
    <citation type="submission" date="2025-04" db="UniProtKB">
        <authorList>
            <consortium name="RefSeq"/>
        </authorList>
    </citation>
    <scope>IDENTIFICATION</scope>
</reference>
<feature type="region of interest" description="Disordered" evidence="1">
    <location>
        <begin position="16"/>
        <end position="37"/>
    </location>
</feature>
<accession>A0A6I9SB59</accession>
<dbReference type="RefSeq" id="XP_010940800.1">
    <property type="nucleotide sequence ID" value="XM_010942498.3"/>
</dbReference>
<feature type="domain" description="Rubredoxin-like" evidence="4">
    <location>
        <begin position="197"/>
        <end position="237"/>
    </location>
</feature>
<dbReference type="PROSITE" id="PS50903">
    <property type="entry name" value="RUBREDOXIN_LIKE"/>
    <property type="match status" value="1"/>
</dbReference>
<evidence type="ECO:0000313" key="6">
    <source>
        <dbReference type="RefSeq" id="XP_010940800.1"/>
    </source>
</evidence>
<dbReference type="OrthoDB" id="10264829at2759"/>
<dbReference type="Proteomes" id="UP000504607">
    <property type="component" value="Chromosome 16"/>
</dbReference>
<organism evidence="5 7">
    <name type="scientific">Elaeis guineensis var. tenera</name>
    <name type="common">Oil palm</name>
    <dbReference type="NCBI Taxonomy" id="51953"/>
    <lineage>
        <taxon>Eukaryota</taxon>
        <taxon>Viridiplantae</taxon>
        <taxon>Streptophyta</taxon>
        <taxon>Embryophyta</taxon>
        <taxon>Tracheophyta</taxon>
        <taxon>Spermatophyta</taxon>
        <taxon>Magnoliopsida</taxon>
        <taxon>Liliopsida</taxon>
        <taxon>Arecaceae</taxon>
        <taxon>Arecoideae</taxon>
        <taxon>Cocoseae</taxon>
        <taxon>Elaeidinae</taxon>
        <taxon>Elaeis</taxon>
    </lineage>
</organism>
<dbReference type="GeneID" id="105059265"/>
<dbReference type="RefSeq" id="XP_010940801.1">
    <property type="nucleotide sequence ID" value="XM_010942499.2"/>
</dbReference>
<sequence length="274" mass="28870">MSAASASAVAAAYSSISQHSLRSPSTPPSNPPLLSSINQKSAFHGLQLLERRRVSSIAERKRSWGRNGALGGRKGLEISARTAGASKSIEVEVDKPLGLTLGQKPGGGVIITAVDGGGNAAKAGLKAGDQVLYTSSFFGDELWPADKLGFTKTAIQAKPDSVYFVVSRGADVDVKRLTKRPAPPRFGRKLTEAQKARATHICLDCGFIYTLQKPFVEQPETYVCPQCNAPKKRFARYDVNTGKPIGGSLPPIGVIIGLVAGIAAVGALLVYGLR</sequence>
<gene>
    <name evidence="6 7 8" type="primary">LOC105059265</name>
</gene>
<keyword evidence="2" id="KW-0472">Membrane</keyword>
<dbReference type="CDD" id="cd00350">
    <property type="entry name" value="rubredoxin_like"/>
    <property type="match status" value="1"/>
</dbReference>
<dbReference type="RefSeq" id="XP_010940802.1">
    <property type="nucleotide sequence ID" value="XM_010942500.2"/>
</dbReference>
<evidence type="ECO:0000313" key="5">
    <source>
        <dbReference type="Proteomes" id="UP000504607"/>
    </source>
</evidence>
<dbReference type="InterPro" id="IPR024934">
    <property type="entry name" value="Rubredoxin-like_dom"/>
</dbReference>
<evidence type="ECO:0000259" key="3">
    <source>
        <dbReference type="PROSITE" id="PS50106"/>
    </source>
</evidence>
<dbReference type="PANTHER" id="PTHR47661">
    <property type="entry name" value="PHOSPHOGLUCAN PHOSPHATASE LSF1, CHLOROPLASTIC"/>
    <property type="match status" value="1"/>
</dbReference>
<dbReference type="Gene3D" id="2.20.28.10">
    <property type="match status" value="1"/>
</dbReference>
<dbReference type="AlphaFoldDB" id="A0A6I9SB59"/>
<keyword evidence="2" id="KW-1133">Transmembrane helix</keyword>
<name>A0A6I9SB59_ELAGV</name>
<dbReference type="InterPro" id="IPR001478">
    <property type="entry name" value="PDZ"/>
</dbReference>
<dbReference type="PROSITE" id="PS50106">
    <property type="entry name" value="PDZ"/>
    <property type="match status" value="1"/>
</dbReference>
<feature type="transmembrane region" description="Helical" evidence="2">
    <location>
        <begin position="252"/>
        <end position="273"/>
    </location>
</feature>
<evidence type="ECO:0000259" key="4">
    <source>
        <dbReference type="PROSITE" id="PS50903"/>
    </source>
</evidence>
<keyword evidence="2" id="KW-0812">Transmembrane</keyword>
<evidence type="ECO:0000256" key="2">
    <source>
        <dbReference type="SAM" id="Phobius"/>
    </source>
</evidence>
<dbReference type="KEGG" id="egu:105059265"/>
<protein>
    <submittedName>
        <fullName evidence="6 7">Uncharacterized protein LOC105059265</fullName>
    </submittedName>
</protein>
<dbReference type="SUPFAM" id="SSF57802">
    <property type="entry name" value="Rubredoxin-like"/>
    <property type="match status" value="1"/>
</dbReference>
<dbReference type="PANTHER" id="PTHR47661:SF4">
    <property type="entry name" value="OS08G0162600 PROTEIN"/>
    <property type="match status" value="1"/>
</dbReference>
<evidence type="ECO:0000256" key="1">
    <source>
        <dbReference type="SAM" id="MobiDB-lite"/>
    </source>
</evidence>
<proteinExistence type="predicted"/>
<dbReference type="Gene3D" id="2.30.42.10">
    <property type="match status" value="1"/>
</dbReference>
<evidence type="ECO:0000313" key="7">
    <source>
        <dbReference type="RefSeq" id="XP_010940801.1"/>
    </source>
</evidence>
<evidence type="ECO:0000313" key="8">
    <source>
        <dbReference type="RefSeq" id="XP_010940802.1"/>
    </source>
</evidence>
<dbReference type="GO" id="GO:0005506">
    <property type="term" value="F:iron ion binding"/>
    <property type="evidence" value="ECO:0007669"/>
    <property type="project" value="InterPro"/>
</dbReference>
<dbReference type="InterPro" id="IPR036034">
    <property type="entry name" value="PDZ_sf"/>
</dbReference>